<evidence type="ECO:0000313" key="4">
    <source>
        <dbReference type="EMBL" id="TFB69098.1"/>
    </source>
</evidence>
<feature type="domain" description="Tyr recombinase" evidence="3">
    <location>
        <begin position="178"/>
        <end position="395"/>
    </location>
</feature>
<comment type="caution">
    <text evidence="4">The sequence shown here is derived from an EMBL/GenBank/DDBJ whole genome shotgun (WGS) entry which is preliminary data.</text>
</comment>
<keyword evidence="1" id="KW-0238">DNA-binding</keyword>
<evidence type="ECO:0000313" key="5">
    <source>
        <dbReference type="Proteomes" id="UP000298173"/>
    </source>
</evidence>
<protein>
    <submittedName>
        <fullName evidence="4">Integrase</fullName>
    </submittedName>
</protein>
<dbReference type="GO" id="GO:0006310">
    <property type="term" value="P:DNA recombination"/>
    <property type="evidence" value="ECO:0007669"/>
    <property type="project" value="UniProtKB-KW"/>
</dbReference>
<organism evidence="4 5">
    <name type="scientific">Cryobacterium glaciale</name>
    <dbReference type="NCBI Taxonomy" id="1259145"/>
    <lineage>
        <taxon>Bacteria</taxon>
        <taxon>Bacillati</taxon>
        <taxon>Actinomycetota</taxon>
        <taxon>Actinomycetes</taxon>
        <taxon>Micrococcales</taxon>
        <taxon>Microbacteriaceae</taxon>
        <taxon>Cryobacterium</taxon>
    </lineage>
</organism>
<sequence length="402" mass="44430">MPRRRMRAGEVGTIRIVVLANGQIQAHARMRDEFGTLHRLKGTRATELEARRALDDQADLLRNGITGLSLTAYSTIAEAAIVFLDDKRRSGTVEISTIETYEFSVNKVIIPECGDLLLTDLTVLRCNRILQHIRETKSLSAARKARSMFSQICATGIEHGVLAFNPVRDARALPLSPKKESALTPAQLEIVRALMRSWRSDGAHHGPRPNARLLENAMWIMVGTSARIGEILALRRCDVDVTANPPTVLIASTITQTRAEGLRRKPSPKRSRQKRRIALPSFAATAIRRQLSEATRDKAAYLFATKTGEPRSVSNFERLLRTFVADNEKVLEDAGIEVGEFSTHIFRRTAATLIEAVAGITLASRLLGHSNEQVTRASYVVTAELVDPITAQIMDEALEGLL</sequence>
<dbReference type="Proteomes" id="UP000298173">
    <property type="component" value="Unassembled WGS sequence"/>
</dbReference>
<dbReference type="Gene3D" id="1.10.150.130">
    <property type="match status" value="1"/>
</dbReference>
<keyword evidence="2" id="KW-0233">DNA recombination</keyword>
<dbReference type="AlphaFoldDB" id="A0A4R8UPK3"/>
<dbReference type="InterPro" id="IPR013762">
    <property type="entry name" value="Integrase-like_cat_sf"/>
</dbReference>
<dbReference type="OrthoDB" id="4326943at2"/>
<proteinExistence type="predicted"/>
<dbReference type="SUPFAM" id="SSF56349">
    <property type="entry name" value="DNA breaking-rejoining enzymes"/>
    <property type="match status" value="1"/>
</dbReference>
<accession>A0A4R8UPK3</accession>
<dbReference type="InterPro" id="IPR010998">
    <property type="entry name" value="Integrase_recombinase_N"/>
</dbReference>
<dbReference type="InterPro" id="IPR011010">
    <property type="entry name" value="DNA_brk_join_enz"/>
</dbReference>
<dbReference type="EMBL" id="SOEY01000031">
    <property type="protein sequence ID" value="TFB69098.1"/>
    <property type="molecule type" value="Genomic_DNA"/>
</dbReference>
<dbReference type="InterPro" id="IPR002104">
    <property type="entry name" value="Integrase_catalytic"/>
</dbReference>
<evidence type="ECO:0000256" key="2">
    <source>
        <dbReference type="ARBA" id="ARBA00023172"/>
    </source>
</evidence>
<dbReference type="GO" id="GO:0015074">
    <property type="term" value="P:DNA integration"/>
    <property type="evidence" value="ECO:0007669"/>
    <property type="project" value="InterPro"/>
</dbReference>
<dbReference type="PROSITE" id="PS51898">
    <property type="entry name" value="TYR_RECOMBINASE"/>
    <property type="match status" value="1"/>
</dbReference>
<dbReference type="PANTHER" id="PTHR30349">
    <property type="entry name" value="PHAGE INTEGRASE-RELATED"/>
    <property type="match status" value="1"/>
</dbReference>
<dbReference type="InterPro" id="IPR050090">
    <property type="entry name" value="Tyrosine_recombinase_XerCD"/>
</dbReference>
<keyword evidence="5" id="KW-1185">Reference proteome</keyword>
<gene>
    <name evidence="4" type="ORF">E3O06_16125</name>
</gene>
<name>A0A4R8UPK3_9MICO</name>
<reference evidence="4 5" key="1">
    <citation type="submission" date="2019-03" db="EMBL/GenBank/DDBJ databases">
        <title>Genomics of glacier-inhabiting Cryobacterium strains.</title>
        <authorList>
            <person name="Liu Q."/>
            <person name="Xin Y.-H."/>
        </authorList>
    </citation>
    <scope>NUCLEOTIDE SEQUENCE [LARGE SCALE GENOMIC DNA]</scope>
    <source>
        <strain evidence="4 5">HLT2-23</strain>
    </source>
</reference>
<evidence type="ECO:0000256" key="1">
    <source>
        <dbReference type="ARBA" id="ARBA00023125"/>
    </source>
</evidence>
<dbReference type="Gene3D" id="1.10.443.10">
    <property type="entry name" value="Intergrase catalytic core"/>
    <property type="match status" value="1"/>
</dbReference>
<dbReference type="GO" id="GO:0003677">
    <property type="term" value="F:DNA binding"/>
    <property type="evidence" value="ECO:0007669"/>
    <property type="project" value="UniProtKB-KW"/>
</dbReference>
<dbReference type="Pfam" id="PF00589">
    <property type="entry name" value="Phage_integrase"/>
    <property type="match status" value="1"/>
</dbReference>
<evidence type="ECO:0000259" key="3">
    <source>
        <dbReference type="PROSITE" id="PS51898"/>
    </source>
</evidence>